<dbReference type="AlphaFoldDB" id="A0AAD7WGQ9"/>
<dbReference type="EMBL" id="JAINUG010000107">
    <property type="protein sequence ID" value="KAJ8396372.1"/>
    <property type="molecule type" value="Genomic_DNA"/>
</dbReference>
<proteinExistence type="predicted"/>
<feature type="region of interest" description="Disordered" evidence="1">
    <location>
        <begin position="85"/>
        <end position="110"/>
    </location>
</feature>
<keyword evidence="3" id="KW-1185">Reference proteome</keyword>
<name>A0AAD7WGQ9_9TELE</name>
<reference evidence="2" key="1">
    <citation type="journal article" date="2023" name="Science">
        <title>Genome structures resolve the early diversification of teleost fishes.</title>
        <authorList>
            <person name="Parey E."/>
            <person name="Louis A."/>
            <person name="Montfort J."/>
            <person name="Bouchez O."/>
            <person name="Roques C."/>
            <person name="Iampietro C."/>
            <person name="Lluch J."/>
            <person name="Castinel A."/>
            <person name="Donnadieu C."/>
            <person name="Desvignes T."/>
            <person name="Floi Bucao C."/>
            <person name="Jouanno E."/>
            <person name="Wen M."/>
            <person name="Mejri S."/>
            <person name="Dirks R."/>
            <person name="Jansen H."/>
            <person name="Henkel C."/>
            <person name="Chen W.J."/>
            <person name="Zahm M."/>
            <person name="Cabau C."/>
            <person name="Klopp C."/>
            <person name="Thompson A.W."/>
            <person name="Robinson-Rechavi M."/>
            <person name="Braasch I."/>
            <person name="Lecointre G."/>
            <person name="Bobe J."/>
            <person name="Postlethwait J.H."/>
            <person name="Berthelot C."/>
            <person name="Roest Crollius H."/>
            <person name="Guiguen Y."/>
        </authorList>
    </citation>
    <scope>NUCLEOTIDE SEQUENCE</scope>
    <source>
        <strain evidence="2">NC1722</strain>
    </source>
</reference>
<organism evidence="2 3">
    <name type="scientific">Aldrovandia affinis</name>
    <dbReference type="NCBI Taxonomy" id="143900"/>
    <lineage>
        <taxon>Eukaryota</taxon>
        <taxon>Metazoa</taxon>
        <taxon>Chordata</taxon>
        <taxon>Craniata</taxon>
        <taxon>Vertebrata</taxon>
        <taxon>Euteleostomi</taxon>
        <taxon>Actinopterygii</taxon>
        <taxon>Neopterygii</taxon>
        <taxon>Teleostei</taxon>
        <taxon>Notacanthiformes</taxon>
        <taxon>Halosauridae</taxon>
        <taxon>Aldrovandia</taxon>
    </lineage>
</organism>
<comment type="caution">
    <text evidence="2">The sequence shown here is derived from an EMBL/GenBank/DDBJ whole genome shotgun (WGS) entry which is preliminary data.</text>
</comment>
<evidence type="ECO:0000313" key="2">
    <source>
        <dbReference type="EMBL" id="KAJ8396372.1"/>
    </source>
</evidence>
<protein>
    <submittedName>
        <fullName evidence="2">Uncharacterized protein</fullName>
    </submittedName>
</protein>
<accession>A0AAD7WGQ9</accession>
<evidence type="ECO:0000313" key="3">
    <source>
        <dbReference type="Proteomes" id="UP001221898"/>
    </source>
</evidence>
<sequence>MTPGGALDGDWLIGESNRLGRRVILRGRCGRDASLSLCRLFPSPPRPGHAPAGAPCAPLPEVPGPRWGVSLTNPLRCAASIRAGRLHGQEPLRPTHSPPPSAVNKARSKQ</sequence>
<evidence type="ECO:0000256" key="1">
    <source>
        <dbReference type="SAM" id="MobiDB-lite"/>
    </source>
</evidence>
<dbReference type="Proteomes" id="UP001221898">
    <property type="component" value="Unassembled WGS sequence"/>
</dbReference>
<gene>
    <name evidence="2" type="ORF">AAFF_G00019490</name>
</gene>